<evidence type="ECO:0000256" key="2">
    <source>
        <dbReference type="SAM" id="MobiDB-lite"/>
    </source>
</evidence>
<evidence type="ECO:0000313" key="4">
    <source>
        <dbReference type="Proteomes" id="UP000001070"/>
    </source>
</evidence>
<dbReference type="STRING" id="7222.B4JDC1"/>
<reference evidence="3 4" key="1">
    <citation type="journal article" date="2007" name="Nature">
        <title>Evolution of genes and genomes on the Drosophila phylogeny.</title>
        <authorList>
            <consortium name="Drosophila 12 Genomes Consortium"/>
            <person name="Clark A.G."/>
            <person name="Eisen M.B."/>
            <person name="Smith D.R."/>
            <person name="Bergman C.M."/>
            <person name="Oliver B."/>
            <person name="Markow T.A."/>
            <person name="Kaufman T.C."/>
            <person name="Kellis M."/>
            <person name="Gelbart W."/>
            <person name="Iyer V.N."/>
            <person name="Pollard D.A."/>
            <person name="Sackton T.B."/>
            <person name="Larracuente A.M."/>
            <person name="Singh N.D."/>
            <person name="Abad J.P."/>
            <person name="Abt D.N."/>
            <person name="Adryan B."/>
            <person name="Aguade M."/>
            <person name="Akashi H."/>
            <person name="Anderson W.W."/>
            <person name="Aquadro C.F."/>
            <person name="Ardell D.H."/>
            <person name="Arguello R."/>
            <person name="Artieri C.G."/>
            <person name="Barbash D.A."/>
            <person name="Barker D."/>
            <person name="Barsanti P."/>
            <person name="Batterham P."/>
            <person name="Batzoglou S."/>
            <person name="Begun D."/>
            <person name="Bhutkar A."/>
            <person name="Blanco E."/>
            <person name="Bosak S.A."/>
            <person name="Bradley R.K."/>
            <person name="Brand A.D."/>
            <person name="Brent M.R."/>
            <person name="Brooks A.N."/>
            <person name="Brown R.H."/>
            <person name="Butlin R.K."/>
            <person name="Caggese C."/>
            <person name="Calvi B.R."/>
            <person name="Bernardo de Carvalho A."/>
            <person name="Caspi A."/>
            <person name="Castrezana S."/>
            <person name="Celniker S.E."/>
            <person name="Chang J.L."/>
            <person name="Chapple C."/>
            <person name="Chatterji S."/>
            <person name="Chinwalla A."/>
            <person name="Civetta A."/>
            <person name="Clifton S.W."/>
            <person name="Comeron J.M."/>
            <person name="Costello J.C."/>
            <person name="Coyne J.A."/>
            <person name="Daub J."/>
            <person name="David R.G."/>
            <person name="Delcher A.L."/>
            <person name="Delehaunty K."/>
            <person name="Do C.B."/>
            <person name="Ebling H."/>
            <person name="Edwards K."/>
            <person name="Eickbush T."/>
            <person name="Evans J.D."/>
            <person name="Filipski A."/>
            <person name="Findeiss S."/>
            <person name="Freyhult E."/>
            <person name="Fulton L."/>
            <person name="Fulton R."/>
            <person name="Garcia A.C."/>
            <person name="Gardiner A."/>
            <person name="Garfield D.A."/>
            <person name="Garvin B.E."/>
            <person name="Gibson G."/>
            <person name="Gilbert D."/>
            <person name="Gnerre S."/>
            <person name="Godfrey J."/>
            <person name="Good R."/>
            <person name="Gotea V."/>
            <person name="Gravely B."/>
            <person name="Greenberg A.J."/>
            <person name="Griffiths-Jones S."/>
            <person name="Gross S."/>
            <person name="Guigo R."/>
            <person name="Gustafson E.A."/>
            <person name="Haerty W."/>
            <person name="Hahn M.W."/>
            <person name="Halligan D.L."/>
            <person name="Halpern A.L."/>
            <person name="Halter G.M."/>
            <person name="Han M.V."/>
            <person name="Heger A."/>
            <person name="Hillier L."/>
            <person name="Hinrichs A.S."/>
            <person name="Holmes I."/>
            <person name="Hoskins R.A."/>
            <person name="Hubisz M.J."/>
            <person name="Hultmark D."/>
            <person name="Huntley M.A."/>
            <person name="Jaffe D.B."/>
            <person name="Jagadeeshan S."/>
            <person name="Jeck W.R."/>
            <person name="Johnson J."/>
            <person name="Jones C.D."/>
            <person name="Jordan W.C."/>
            <person name="Karpen G.H."/>
            <person name="Kataoka E."/>
            <person name="Keightley P.D."/>
            <person name="Kheradpour P."/>
            <person name="Kirkness E.F."/>
            <person name="Koerich L.B."/>
            <person name="Kristiansen K."/>
            <person name="Kudrna D."/>
            <person name="Kulathinal R.J."/>
            <person name="Kumar S."/>
            <person name="Kwok R."/>
            <person name="Lander E."/>
            <person name="Langley C.H."/>
            <person name="Lapoint R."/>
            <person name="Lazzaro B.P."/>
            <person name="Lee S.J."/>
            <person name="Levesque L."/>
            <person name="Li R."/>
            <person name="Lin C.F."/>
            <person name="Lin M.F."/>
            <person name="Lindblad-Toh K."/>
            <person name="Llopart A."/>
            <person name="Long M."/>
            <person name="Low L."/>
            <person name="Lozovsky E."/>
            <person name="Lu J."/>
            <person name="Luo M."/>
            <person name="Machado C.A."/>
            <person name="Makalowski W."/>
            <person name="Marzo M."/>
            <person name="Matsuda M."/>
            <person name="Matzkin L."/>
            <person name="McAllister B."/>
            <person name="McBride C.S."/>
            <person name="McKernan B."/>
            <person name="McKernan K."/>
            <person name="Mendez-Lago M."/>
            <person name="Minx P."/>
            <person name="Mollenhauer M.U."/>
            <person name="Montooth K."/>
            <person name="Mount S.M."/>
            <person name="Mu X."/>
            <person name="Myers E."/>
            <person name="Negre B."/>
            <person name="Newfeld S."/>
            <person name="Nielsen R."/>
            <person name="Noor M.A."/>
            <person name="O'Grady P."/>
            <person name="Pachter L."/>
            <person name="Papaceit M."/>
            <person name="Parisi M.J."/>
            <person name="Parisi M."/>
            <person name="Parts L."/>
            <person name="Pedersen J.S."/>
            <person name="Pesole G."/>
            <person name="Phillippy A.M."/>
            <person name="Ponting C.P."/>
            <person name="Pop M."/>
            <person name="Porcelli D."/>
            <person name="Powell J.R."/>
            <person name="Prohaska S."/>
            <person name="Pruitt K."/>
            <person name="Puig M."/>
            <person name="Quesneville H."/>
            <person name="Ram K.R."/>
            <person name="Rand D."/>
            <person name="Rasmussen M.D."/>
            <person name="Reed L.K."/>
            <person name="Reenan R."/>
            <person name="Reily A."/>
            <person name="Remington K.A."/>
            <person name="Rieger T.T."/>
            <person name="Ritchie M.G."/>
            <person name="Robin C."/>
            <person name="Rogers Y.H."/>
            <person name="Rohde C."/>
            <person name="Rozas J."/>
            <person name="Rubenfield M.J."/>
            <person name="Ruiz A."/>
            <person name="Russo S."/>
            <person name="Salzberg S.L."/>
            <person name="Sanchez-Gracia A."/>
            <person name="Saranga D.J."/>
            <person name="Sato H."/>
            <person name="Schaeffer S.W."/>
            <person name="Schatz M.C."/>
            <person name="Schlenke T."/>
            <person name="Schwartz R."/>
            <person name="Segarra C."/>
            <person name="Singh R.S."/>
            <person name="Sirot L."/>
            <person name="Sirota M."/>
            <person name="Sisneros N.B."/>
            <person name="Smith C.D."/>
            <person name="Smith T.F."/>
            <person name="Spieth J."/>
            <person name="Stage D.E."/>
            <person name="Stark A."/>
            <person name="Stephan W."/>
            <person name="Strausberg R.L."/>
            <person name="Strempel S."/>
            <person name="Sturgill D."/>
            <person name="Sutton G."/>
            <person name="Sutton G.G."/>
            <person name="Tao W."/>
            <person name="Teichmann S."/>
            <person name="Tobari Y.N."/>
            <person name="Tomimura Y."/>
            <person name="Tsolas J.M."/>
            <person name="Valente V.L."/>
            <person name="Venter E."/>
            <person name="Venter J.C."/>
            <person name="Vicario S."/>
            <person name="Vieira F.G."/>
            <person name="Vilella A.J."/>
            <person name="Villasante A."/>
            <person name="Walenz B."/>
            <person name="Wang J."/>
            <person name="Wasserman M."/>
            <person name="Watts T."/>
            <person name="Wilson D."/>
            <person name="Wilson R.K."/>
            <person name="Wing R.A."/>
            <person name="Wolfner M.F."/>
            <person name="Wong A."/>
            <person name="Wong G.K."/>
            <person name="Wu C.I."/>
            <person name="Wu G."/>
            <person name="Yamamoto D."/>
            <person name="Yang H.P."/>
            <person name="Yang S.P."/>
            <person name="Yorke J.A."/>
            <person name="Yoshida K."/>
            <person name="Zdobnov E."/>
            <person name="Zhang P."/>
            <person name="Zhang Y."/>
            <person name="Zimin A.V."/>
            <person name="Baldwin J."/>
            <person name="Abdouelleil A."/>
            <person name="Abdulkadir J."/>
            <person name="Abebe A."/>
            <person name="Abera B."/>
            <person name="Abreu J."/>
            <person name="Acer S.C."/>
            <person name="Aftuck L."/>
            <person name="Alexander A."/>
            <person name="An P."/>
            <person name="Anderson E."/>
            <person name="Anderson S."/>
            <person name="Arachi H."/>
            <person name="Azer M."/>
            <person name="Bachantsang P."/>
            <person name="Barry A."/>
            <person name="Bayul T."/>
            <person name="Berlin A."/>
            <person name="Bessette D."/>
            <person name="Bloom T."/>
            <person name="Blye J."/>
            <person name="Boguslavskiy L."/>
            <person name="Bonnet C."/>
            <person name="Boukhgalter B."/>
            <person name="Bourzgui I."/>
            <person name="Brown A."/>
            <person name="Cahill P."/>
            <person name="Channer S."/>
            <person name="Cheshatsang Y."/>
            <person name="Chuda L."/>
            <person name="Citroen M."/>
            <person name="Collymore A."/>
            <person name="Cooke P."/>
            <person name="Costello M."/>
            <person name="D'Aco K."/>
            <person name="Daza R."/>
            <person name="De Haan G."/>
            <person name="DeGray S."/>
            <person name="DeMaso C."/>
            <person name="Dhargay N."/>
            <person name="Dooley K."/>
            <person name="Dooley E."/>
            <person name="Doricent M."/>
            <person name="Dorje P."/>
            <person name="Dorjee K."/>
            <person name="Dupes A."/>
            <person name="Elong R."/>
            <person name="Falk J."/>
            <person name="Farina A."/>
            <person name="Faro S."/>
            <person name="Ferguson D."/>
            <person name="Fisher S."/>
            <person name="Foley C.D."/>
            <person name="Franke A."/>
            <person name="Friedrich D."/>
            <person name="Gadbois L."/>
            <person name="Gearin G."/>
            <person name="Gearin C.R."/>
            <person name="Giannoukos G."/>
            <person name="Goode T."/>
            <person name="Graham J."/>
            <person name="Grandbois E."/>
            <person name="Grewal S."/>
            <person name="Gyaltsen K."/>
            <person name="Hafez N."/>
            <person name="Hagos B."/>
            <person name="Hall J."/>
            <person name="Henson C."/>
            <person name="Hollinger A."/>
            <person name="Honan T."/>
            <person name="Huard M.D."/>
            <person name="Hughes L."/>
            <person name="Hurhula B."/>
            <person name="Husby M.E."/>
            <person name="Kamat A."/>
            <person name="Kanga B."/>
            <person name="Kashin S."/>
            <person name="Khazanovich D."/>
            <person name="Kisner P."/>
            <person name="Lance K."/>
            <person name="Lara M."/>
            <person name="Lee W."/>
            <person name="Lennon N."/>
            <person name="Letendre F."/>
            <person name="LeVine R."/>
            <person name="Lipovsky A."/>
            <person name="Liu X."/>
            <person name="Liu J."/>
            <person name="Liu S."/>
            <person name="Lokyitsang T."/>
            <person name="Lokyitsang Y."/>
            <person name="Lubonja R."/>
            <person name="Lui A."/>
            <person name="MacDonald P."/>
            <person name="Magnisalis V."/>
            <person name="Maru K."/>
            <person name="Matthews C."/>
            <person name="McCusker W."/>
            <person name="McDonough S."/>
            <person name="Mehta T."/>
            <person name="Meldrim J."/>
            <person name="Meneus L."/>
            <person name="Mihai O."/>
            <person name="Mihalev A."/>
            <person name="Mihova T."/>
            <person name="Mittelman R."/>
            <person name="Mlenga V."/>
            <person name="Montmayeur A."/>
            <person name="Mulrain L."/>
            <person name="Navidi A."/>
            <person name="Naylor J."/>
            <person name="Negash T."/>
            <person name="Nguyen T."/>
            <person name="Nguyen N."/>
            <person name="Nicol R."/>
            <person name="Norbu C."/>
            <person name="Norbu N."/>
            <person name="Novod N."/>
            <person name="O'Neill B."/>
            <person name="Osman S."/>
            <person name="Markiewicz E."/>
            <person name="Oyono O.L."/>
            <person name="Patti C."/>
            <person name="Phunkhang P."/>
            <person name="Pierre F."/>
            <person name="Priest M."/>
            <person name="Raghuraman S."/>
            <person name="Rege F."/>
            <person name="Reyes R."/>
            <person name="Rise C."/>
            <person name="Rogov P."/>
            <person name="Ross K."/>
            <person name="Ryan E."/>
            <person name="Settipalli S."/>
            <person name="Shea T."/>
            <person name="Sherpa N."/>
            <person name="Shi L."/>
            <person name="Shih D."/>
            <person name="Sparrow T."/>
            <person name="Spaulding J."/>
            <person name="Stalker J."/>
            <person name="Stange-Thomann N."/>
            <person name="Stavropoulos S."/>
            <person name="Stone C."/>
            <person name="Strader C."/>
            <person name="Tesfaye S."/>
            <person name="Thomson T."/>
            <person name="Thoulutsang Y."/>
            <person name="Thoulutsang D."/>
            <person name="Topham K."/>
            <person name="Topping I."/>
            <person name="Tsamla T."/>
            <person name="Vassiliev H."/>
            <person name="Vo A."/>
            <person name="Wangchuk T."/>
            <person name="Wangdi T."/>
            <person name="Weiand M."/>
            <person name="Wilkinson J."/>
            <person name="Wilson A."/>
            <person name="Yadav S."/>
            <person name="Young G."/>
            <person name="Yu Q."/>
            <person name="Zembek L."/>
            <person name="Zhong D."/>
            <person name="Zimmer A."/>
            <person name="Zwirko Z."/>
            <person name="Jaffe D.B."/>
            <person name="Alvarez P."/>
            <person name="Brockman W."/>
            <person name="Butler J."/>
            <person name="Chin C."/>
            <person name="Gnerre S."/>
            <person name="Grabherr M."/>
            <person name="Kleber M."/>
            <person name="Mauceli E."/>
            <person name="MacCallum I."/>
        </authorList>
    </citation>
    <scope>NUCLEOTIDE SEQUENCE [LARGE SCALE GENOMIC DNA]</scope>
    <source>
        <strain evidence="4">Tucson 15287-2541.00</strain>
    </source>
</reference>
<gene>
    <name evidence="3" type="primary">Dgri\GH11157</name>
    <name evidence="3" type="ORF">Dgri_GH11157</name>
</gene>
<dbReference type="Proteomes" id="UP000001070">
    <property type="component" value="Unassembled WGS sequence"/>
</dbReference>
<protein>
    <submittedName>
        <fullName evidence="3">GH11157</fullName>
    </submittedName>
</protein>
<evidence type="ECO:0000313" key="3">
    <source>
        <dbReference type="EMBL" id="EDW03294.1"/>
    </source>
</evidence>
<dbReference type="HOGENOM" id="CLU_068971_0_0_1"/>
<proteinExistence type="predicted"/>
<feature type="region of interest" description="Disordered" evidence="2">
    <location>
        <begin position="185"/>
        <end position="211"/>
    </location>
</feature>
<keyword evidence="1" id="KW-0175">Coiled coil</keyword>
<dbReference type="AlphaFoldDB" id="B4JDC1"/>
<sequence length="346" mass="40004">MSEIKLEYNCRQYEIEAIEILFGMLSLRQPKDKNHLNESLTSGIEKFAVGEETVEPNLEKIQHHESVIVGVLEKQHKQFPEYEGTAMAVRKSLAPKAYCFKDIYEQKKQRVQRQRLELERAQRQFHSRPMPNFNHAHQQLVNKQDVQRITLAVTPNVLKTSRDMQLKRLQRVEQALQQREQEQLQLQKMRPQTKPVPKCTAPPLKPFSRQPKQTCPLAFKPFHFSTEVHAEQRKMFNAHSHQLQETRRREQEEELKRLERELYRKQRQLTIFRARPNPFSLDLGLSIILSFGLGPRSNEDSSFAAVPSLPPRHQQQGAAAWSSSKGAAVGADAIAKATEAASLMMS</sequence>
<evidence type="ECO:0000256" key="1">
    <source>
        <dbReference type="SAM" id="Coils"/>
    </source>
</evidence>
<accession>B4JDC1</accession>
<organism evidence="4">
    <name type="scientific">Drosophila grimshawi</name>
    <name type="common">Hawaiian fruit fly</name>
    <name type="synonym">Idiomyia grimshawi</name>
    <dbReference type="NCBI Taxonomy" id="7222"/>
    <lineage>
        <taxon>Eukaryota</taxon>
        <taxon>Metazoa</taxon>
        <taxon>Ecdysozoa</taxon>
        <taxon>Arthropoda</taxon>
        <taxon>Hexapoda</taxon>
        <taxon>Insecta</taxon>
        <taxon>Pterygota</taxon>
        <taxon>Neoptera</taxon>
        <taxon>Endopterygota</taxon>
        <taxon>Diptera</taxon>
        <taxon>Brachycera</taxon>
        <taxon>Muscomorpha</taxon>
        <taxon>Ephydroidea</taxon>
        <taxon>Drosophilidae</taxon>
        <taxon>Drosophila</taxon>
        <taxon>Hawaiian Drosophila</taxon>
    </lineage>
</organism>
<feature type="coiled-coil region" evidence="1">
    <location>
        <begin position="241"/>
        <end position="275"/>
    </location>
</feature>
<dbReference type="InParanoid" id="B4JDC1"/>
<keyword evidence="4" id="KW-1185">Reference proteome</keyword>
<dbReference type="EMBL" id="CH916368">
    <property type="protein sequence ID" value="EDW03294.1"/>
    <property type="molecule type" value="Genomic_DNA"/>
</dbReference>
<name>B4JDC1_DROGR</name>
<dbReference type="OrthoDB" id="1684416at2759"/>
<dbReference type="PhylomeDB" id="B4JDC1"/>
<dbReference type="eggNOG" id="ENOG502TBB4">
    <property type="taxonomic scope" value="Eukaryota"/>
</dbReference>